<dbReference type="Pfam" id="PF13637">
    <property type="entry name" value="Ank_4"/>
    <property type="match status" value="1"/>
</dbReference>
<dbReference type="InterPro" id="IPR044515">
    <property type="entry name" value="ABTB1"/>
</dbReference>
<dbReference type="InterPro" id="IPR011333">
    <property type="entry name" value="SKP1/BTB/POZ_sf"/>
</dbReference>
<name>A0A1G4KNH6_9SACH</name>
<proteinExistence type="predicted"/>
<organism evidence="5 6">
    <name type="scientific">Lachancea nothofagi CBS 11611</name>
    <dbReference type="NCBI Taxonomy" id="1266666"/>
    <lineage>
        <taxon>Eukaryota</taxon>
        <taxon>Fungi</taxon>
        <taxon>Dikarya</taxon>
        <taxon>Ascomycota</taxon>
        <taxon>Saccharomycotina</taxon>
        <taxon>Saccharomycetes</taxon>
        <taxon>Saccharomycetales</taxon>
        <taxon>Saccharomycetaceae</taxon>
        <taxon>Lachancea</taxon>
    </lineage>
</organism>
<dbReference type="InterPro" id="IPR002110">
    <property type="entry name" value="Ankyrin_rpt"/>
</dbReference>
<dbReference type="Gene3D" id="3.30.710.10">
    <property type="entry name" value="Potassium Channel Kv1.1, Chain A"/>
    <property type="match status" value="2"/>
</dbReference>
<sequence>MPSTDENFIKLCYWCRLGDVDNVDRLISKGVNLNDIDEFNNSPLFLASLCGHEELVKLLLNRGAICDRDRHEGARCIYGALTDSIRNILLKYSISKAVDLKQPFASHLSSQLTNSGLKSHDLVLHFSDGKCIQLHRFLLAARSEYFAAKLHGAWAECSNIIMPNDMSSQAFGIIAKFIYLVPVLHSITDEDSVSLKRICEEAELTSLADYLRDTAGISDQISKSTILTSYQYRLTEEARQHMAMITKDIINLKRPANFVEGIPTRILHDMKSCSIIPDIFLLVKPYDDPDRGYIYPCHRSILVRSDYFRVMFSSQFGEASSYRHTPEGIIDRSYDLPIVSLPTSSIEVANLILSYLYFDETEVPWKLAFDVLATADALLIERLKTMAAVAITQEPTFFDLYSVFDVLTVAWQFRVRRLELYAAKVIANNIDRYAHQSEFREAILQSCSRLKDREETDTIELIDDIRFYIQDNYKVDQDELDDLDWNKRDGGKSEPRRELISYFEDHQKLENLLNEMGLNA</sequence>
<dbReference type="SMART" id="SM00248">
    <property type="entry name" value="ANK"/>
    <property type="match status" value="2"/>
</dbReference>
<dbReference type="SUPFAM" id="SSF48403">
    <property type="entry name" value="Ankyrin repeat"/>
    <property type="match status" value="1"/>
</dbReference>
<dbReference type="InterPro" id="IPR000210">
    <property type="entry name" value="BTB/POZ_dom"/>
</dbReference>
<dbReference type="PANTHER" id="PTHR46231">
    <property type="entry name" value="ANKYRIN REPEAT AND BTB/POZ DOMAIN-CONTAINING PROTEIN 1"/>
    <property type="match status" value="1"/>
</dbReference>
<dbReference type="PROSITE" id="PS50097">
    <property type="entry name" value="BTB"/>
    <property type="match status" value="2"/>
</dbReference>
<dbReference type="AlphaFoldDB" id="A0A1G4KNH6"/>
<evidence type="ECO:0000256" key="2">
    <source>
        <dbReference type="ARBA" id="ARBA00023043"/>
    </source>
</evidence>
<dbReference type="OrthoDB" id="684045at2759"/>
<dbReference type="PROSITE" id="PS50297">
    <property type="entry name" value="ANK_REP_REGION"/>
    <property type="match status" value="1"/>
</dbReference>
<reference evidence="6" key="1">
    <citation type="submission" date="2016-03" db="EMBL/GenBank/DDBJ databases">
        <authorList>
            <person name="Devillers Hugo."/>
        </authorList>
    </citation>
    <scope>NUCLEOTIDE SEQUENCE [LARGE SCALE GENOMIC DNA]</scope>
</reference>
<dbReference type="EMBL" id="LT598447">
    <property type="protein sequence ID" value="SCV05980.1"/>
    <property type="molecule type" value="Genomic_DNA"/>
</dbReference>
<dbReference type="PANTHER" id="PTHR46231:SF1">
    <property type="entry name" value="ANKYRIN REPEAT AND BTB_POZ DOMAIN-CONTAINING PROTEIN 1"/>
    <property type="match status" value="1"/>
</dbReference>
<keyword evidence="2 3" id="KW-0040">ANK repeat</keyword>
<dbReference type="GO" id="GO:0000151">
    <property type="term" value="C:ubiquitin ligase complex"/>
    <property type="evidence" value="ECO:0007669"/>
    <property type="project" value="TreeGrafter"/>
</dbReference>
<dbReference type="PROSITE" id="PS50088">
    <property type="entry name" value="ANK_REPEAT"/>
    <property type="match status" value="1"/>
</dbReference>
<evidence type="ECO:0000313" key="5">
    <source>
        <dbReference type="EMBL" id="SCV05980.1"/>
    </source>
</evidence>
<gene>
    <name evidence="5" type="ORF">LANO_0H19416G</name>
</gene>
<dbReference type="Proteomes" id="UP000189911">
    <property type="component" value="Chromosome H"/>
</dbReference>
<keyword evidence="1" id="KW-0677">Repeat</keyword>
<dbReference type="SUPFAM" id="SSF54695">
    <property type="entry name" value="POZ domain"/>
    <property type="match status" value="2"/>
</dbReference>
<feature type="domain" description="BTB" evidence="4">
    <location>
        <begin position="120"/>
        <end position="179"/>
    </location>
</feature>
<protein>
    <submittedName>
        <fullName evidence="5">LANO_0H19416g1_1</fullName>
    </submittedName>
</protein>
<dbReference type="Gene3D" id="1.25.40.20">
    <property type="entry name" value="Ankyrin repeat-containing domain"/>
    <property type="match status" value="1"/>
</dbReference>
<feature type="repeat" description="ANK" evidence="3">
    <location>
        <begin position="39"/>
        <end position="64"/>
    </location>
</feature>
<evidence type="ECO:0000259" key="4">
    <source>
        <dbReference type="PROSITE" id="PS50097"/>
    </source>
</evidence>
<dbReference type="CDD" id="cd18497">
    <property type="entry name" value="BACK_ABTB1_BPOZ"/>
    <property type="match status" value="1"/>
</dbReference>
<keyword evidence="6" id="KW-1185">Reference proteome</keyword>
<evidence type="ECO:0000256" key="1">
    <source>
        <dbReference type="ARBA" id="ARBA00022737"/>
    </source>
</evidence>
<dbReference type="InterPro" id="IPR036770">
    <property type="entry name" value="Ankyrin_rpt-contain_sf"/>
</dbReference>
<dbReference type="SMART" id="SM00225">
    <property type="entry name" value="BTB"/>
    <property type="match status" value="2"/>
</dbReference>
<evidence type="ECO:0000256" key="3">
    <source>
        <dbReference type="PROSITE-ProRule" id="PRU00023"/>
    </source>
</evidence>
<feature type="domain" description="BTB" evidence="4">
    <location>
        <begin position="277"/>
        <end position="365"/>
    </location>
</feature>
<evidence type="ECO:0000313" key="6">
    <source>
        <dbReference type="Proteomes" id="UP000189911"/>
    </source>
</evidence>
<accession>A0A1G4KNH6</accession>
<dbReference type="GO" id="GO:0005737">
    <property type="term" value="C:cytoplasm"/>
    <property type="evidence" value="ECO:0007669"/>
    <property type="project" value="TreeGrafter"/>
</dbReference>
<dbReference type="CDD" id="cd18186">
    <property type="entry name" value="BTB_POZ_ZBTB_KLHL-like"/>
    <property type="match status" value="1"/>
</dbReference>
<dbReference type="Pfam" id="PF00651">
    <property type="entry name" value="BTB"/>
    <property type="match status" value="2"/>
</dbReference>